<gene>
    <name evidence="1" type="ORF">ACFSCT_07580</name>
</gene>
<proteinExistence type="predicted"/>
<dbReference type="InterPro" id="IPR021815">
    <property type="entry name" value="TsiV"/>
</dbReference>
<comment type="caution">
    <text evidence="1">The sequence shown here is derived from an EMBL/GenBank/DDBJ whole genome shotgun (WGS) entry which is preliminary data.</text>
</comment>
<dbReference type="Pfam" id="PF11876">
    <property type="entry name" value="TsiV"/>
    <property type="match status" value="1"/>
</dbReference>
<evidence type="ECO:0000313" key="2">
    <source>
        <dbReference type="Proteomes" id="UP001597213"/>
    </source>
</evidence>
<dbReference type="EMBL" id="JBHUEN010000020">
    <property type="protein sequence ID" value="MFD1881572.1"/>
    <property type="molecule type" value="Genomic_DNA"/>
</dbReference>
<protein>
    <submittedName>
        <fullName evidence="1">Type VI immunity family protein</fullName>
    </submittedName>
</protein>
<accession>A0ABW4R5K3</accession>
<dbReference type="Proteomes" id="UP001597213">
    <property type="component" value="Unassembled WGS sequence"/>
</dbReference>
<sequence>MALDLSQLIPILAKLEAEDRLAELDTVEFPETGVTRWLFGLAADFYFARDEQVDRREVMIDLAEGYYDRTDGRCNFMSAGPTFTIKSRDDIRNKLTEGRAARRYWDRRQNGGFYIKHNYPEPMRNGDPVHDWFSCLIPGLVSTNGELQYLTRLKALRDHPDTVVADFVATCAALKIFYAVQGFSLLTLGNRPQRDAYPIYRRFPGLLYNDLTGFSLEIEPATDVILDVNWLTAIDSAMFEKIGGMEAAQDILSDEVVLHPFDGGMVFQAGPTPRIGDINRGDIPKPYREVNELLRPLRFTDWQMPFLSTPQDVNAMEATEDWIRRFDAS</sequence>
<evidence type="ECO:0000313" key="1">
    <source>
        <dbReference type="EMBL" id="MFD1881572.1"/>
    </source>
</evidence>
<keyword evidence="2" id="KW-1185">Reference proteome</keyword>
<dbReference type="RefSeq" id="WP_379141542.1">
    <property type="nucleotide sequence ID" value="NZ_JBHUEN010000020.1"/>
</dbReference>
<reference evidence="2" key="1">
    <citation type="journal article" date="2019" name="Int. J. Syst. Evol. Microbiol.">
        <title>The Global Catalogue of Microorganisms (GCM) 10K type strain sequencing project: providing services to taxonomists for standard genome sequencing and annotation.</title>
        <authorList>
            <consortium name="The Broad Institute Genomics Platform"/>
            <consortium name="The Broad Institute Genome Sequencing Center for Infectious Disease"/>
            <person name="Wu L."/>
            <person name="Ma J."/>
        </authorList>
    </citation>
    <scope>NUCLEOTIDE SEQUENCE [LARGE SCALE GENOMIC DNA]</scope>
    <source>
        <strain evidence="2">CCUG 56029</strain>
    </source>
</reference>
<organism evidence="1 2">
    <name type="scientific">Paracoccus pacificus</name>
    <dbReference type="NCBI Taxonomy" id="1463598"/>
    <lineage>
        <taxon>Bacteria</taxon>
        <taxon>Pseudomonadati</taxon>
        <taxon>Pseudomonadota</taxon>
        <taxon>Alphaproteobacteria</taxon>
        <taxon>Rhodobacterales</taxon>
        <taxon>Paracoccaceae</taxon>
        <taxon>Paracoccus</taxon>
    </lineage>
</organism>
<name>A0ABW4R5K3_9RHOB</name>